<evidence type="ECO:0000259" key="6">
    <source>
        <dbReference type="PROSITE" id="PS51718"/>
    </source>
</evidence>
<feature type="region of interest" description="Disordered" evidence="4">
    <location>
        <begin position="1"/>
        <end position="21"/>
    </location>
</feature>
<dbReference type="InterPro" id="IPR001401">
    <property type="entry name" value="Dynamin_GTPase"/>
</dbReference>
<dbReference type="SMART" id="SM00053">
    <property type="entry name" value="DYNc"/>
    <property type="match status" value="1"/>
</dbReference>
<dbReference type="SMART" id="SM00302">
    <property type="entry name" value="GED"/>
    <property type="match status" value="1"/>
</dbReference>
<evidence type="ECO:0000256" key="2">
    <source>
        <dbReference type="ARBA" id="ARBA00023134"/>
    </source>
</evidence>
<dbReference type="GO" id="GO:0008017">
    <property type="term" value="F:microtubule binding"/>
    <property type="evidence" value="ECO:0007669"/>
    <property type="project" value="TreeGrafter"/>
</dbReference>
<dbReference type="EnsemblPlants" id="Kaladp0044s0101.1.v1.1">
    <property type="protein sequence ID" value="Kaladp0044s0101.1.v1.1.CDS.1"/>
    <property type="gene ID" value="Kaladp0044s0101.v1.1"/>
</dbReference>
<dbReference type="GO" id="GO:0005874">
    <property type="term" value="C:microtubule"/>
    <property type="evidence" value="ECO:0007669"/>
    <property type="project" value="TreeGrafter"/>
</dbReference>
<dbReference type="Gene3D" id="3.40.50.300">
    <property type="entry name" value="P-loop containing nucleotide triphosphate hydrolases"/>
    <property type="match status" value="1"/>
</dbReference>
<proteinExistence type="predicted"/>
<evidence type="ECO:0000256" key="4">
    <source>
        <dbReference type="SAM" id="MobiDB-lite"/>
    </source>
</evidence>
<dbReference type="Pfam" id="PF00350">
    <property type="entry name" value="Dynamin_N"/>
    <property type="match status" value="1"/>
</dbReference>
<dbReference type="PANTHER" id="PTHR11566">
    <property type="entry name" value="DYNAMIN"/>
    <property type="match status" value="1"/>
</dbReference>
<keyword evidence="2" id="KW-0342">GTP-binding</keyword>
<dbReference type="InterPro" id="IPR030381">
    <property type="entry name" value="G_DYNAMIN_dom"/>
</dbReference>
<dbReference type="PANTHER" id="PTHR11566:SF173">
    <property type="entry name" value="DYNAMIN-RELATED PROTEIN 4C"/>
    <property type="match status" value="1"/>
</dbReference>
<evidence type="ECO:0000256" key="3">
    <source>
        <dbReference type="ARBA" id="ARBA00023175"/>
    </source>
</evidence>
<evidence type="ECO:0000256" key="1">
    <source>
        <dbReference type="ARBA" id="ARBA00022741"/>
    </source>
</evidence>
<organism evidence="7 8">
    <name type="scientific">Kalanchoe fedtschenkoi</name>
    <name type="common">Lavender scallops</name>
    <name type="synonym">South American air plant</name>
    <dbReference type="NCBI Taxonomy" id="63787"/>
    <lineage>
        <taxon>Eukaryota</taxon>
        <taxon>Viridiplantae</taxon>
        <taxon>Streptophyta</taxon>
        <taxon>Embryophyta</taxon>
        <taxon>Tracheophyta</taxon>
        <taxon>Spermatophyta</taxon>
        <taxon>Magnoliopsida</taxon>
        <taxon>eudicotyledons</taxon>
        <taxon>Gunneridae</taxon>
        <taxon>Pentapetalae</taxon>
        <taxon>Saxifragales</taxon>
        <taxon>Crassulaceae</taxon>
        <taxon>Kalanchoe</taxon>
    </lineage>
</organism>
<dbReference type="CDD" id="cd08771">
    <property type="entry name" value="DLP_1"/>
    <property type="match status" value="1"/>
</dbReference>
<dbReference type="Pfam" id="PF02212">
    <property type="entry name" value="GED"/>
    <property type="match status" value="1"/>
</dbReference>
<reference evidence="7" key="1">
    <citation type="submission" date="2021-01" db="UniProtKB">
        <authorList>
            <consortium name="EnsemblPlants"/>
        </authorList>
    </citation>
    <scope>IDENTIFICATION</scope>
</reference>
<dbReference type="Pfam" id="PF01031">
    <property type="entry name" value="Dynamin_M"/>
    <property type="match status" value="1"/>
</dbReference>
<dbReference type="InterPro" id="IPR000375">
    <property type="entry name" value="Dynamin_stalk"/>
</dbReference>
<evidence type="ECO:0000313" key="7">
    <source>
        <dbReference type="EnsemblPlants" id="Kaladp0044s0101.1.v1.1.CDS.1"/>
    </source>
</evidence>
<keyword evidence="1" id="KW-0547">Nucleotide-binding</keyword>
<feature type="domain" description="Dynamin-type G" evidence="6">
    <location>
        <begin position="69"/>
        <end position="330"/>
    </location>
</feature>
<evidence type="ECO:0000259" key="5">
    <source>
        <dbReference type="PROSITE" id="PS51388"/>
    </source>
</evidence>
<dbReference type="InterPro" id="IPR020850">
    <property type="entry name" value="GED_dom"/>
</dbReference>
<dbReference type="Proteomes" id="UP000594263">
    <property type="component" value="Unplaced"/>
</dbReference>
<dbReference type="GO" id="GO:0005525">
    <property type="term" value="F:GTP binding"/>
    <property type="evidence" value="ECO:0007669"/>
    <property type="project" value="UniProtKB-KW"/>
</dbReference>
<dbReference type="GO" id="GO:0016020">
    <property type="term" value="C:membrane"/>
    <property type="evidence" value="ECO:0007669"/>
    <property type="project" value="TreeGrafter"/>
</dbReference>
<feature type="domain" description="GED" evidence="5">
    <location>
        <begin position="587"/>
        <end position="681"/>
    </location>
</feature>
<dbReference type="AlphaFoldDB" id="A0A7N0TTQ9"/>
<dbReference type="OMA" id="EFHKWSA"/>
<keyword evidence="3" id="KW-0505">Motor protein</keyword>
<protein>
    <submittedName>
        <fullName evidence="7">Uncharacterized protein</fullName>
    </submittedName>
</protein>
<keyword evidence="8" id="KW-1185">Reference proteome</keyword>
<dbReference type="Gramene" id="Kaladp0044s0101.1.v1.1">
    <property type="protein sequence ID" value="Kaladp0044s0101.1.v1.1.CDS.1"/>
    <property type="gene ID" value="Kaladp0044s0101.v1.1"/>
</dbReference>
<feature type="compositionally biased region" description="Polar residues" evidence="4">
    <location>
        <begin position="12"/>
        <end position="21"/>
    </location>
</feature>
<dbReference type="GO" id="GO:0003924">
    <property type="term" value="F:GTPase activity"/>
    <property type="evidence" value="ECO:0007669"/>
    <property type="project" value="InterPro"/>
</dbReference>
<accession>A0A7N0TTQ9</accession>
<evidence type="ECO:0000313" key="8">
    <source>
        <dbReference type="Proteomes" id="UP000594263"/>
    </source>
</evidence>
<dbReference type="InterPro" id="IPR045063">
    <property type="entry name" value="Dynamin_N"/>
</dbReference>
<dbReference type="InterPro" id="IPR022812">
    <property type="entry name" value="Dynamin"/>
</dbReference>
<dbReference type="InterPro" id="IPR027417">
    <property type="entry name" value="P-loop_NTPase"/>
</dbReference>
<dbReference type="PROSITE" id="PS51388">
    <property type="entry name" value="GED"/>
    <property type="match status" value="1"/>
</dbReference>
<dbReference type="GO" id="GO:0005737">
    <property type="term" value="C:cytoplasm"/>
    <property type="evidence" value="ECO:0007669"/>
    <property type="project" value="TreeGrafter"/>
</dbReference>
<dbReference type="PROSITE" id="PS51718">
    <property type="entry name" value="G_DYNAMIN_2"/>
    <property type="match status" value="1"/>
</dbReference>
<dbReference type="SUPFAM" id="SSF52540">
    <property type="entry name" value="P-loop containing nucleoside triphosphate hydrolases"/>
    <property type="match status" value="1"/>
</dbReference>
<dbReference type="PRINTS" id="PR00195">
    <property type="entry name" value="DYNAMIN"/>
</dbReference>
<dbReference type="FunFam" id="3.40.50.300:FF:001237">
    <property type="entry name" value="Dynamin-related protein 4C"/>
    <property type="match status" value="1"/>
</dbReference>
<dbReference type="InterPro" id="IPR003130">
    <property type="entry name" value="GED"/>
</dbReference>
<name>A0A7N0TTQ9_KALFE</name>
<dbReference type="Gene3D" id="1.20.120.1240">
    <property type="entry name" value="Dynamin, middle domain"/>
    <property type="match status" value="1"/>
</dbReference>
<sequence length="685" mass="76067">MGAGRSGKSAKRSSNTALQISEYSDSAATSLELTSKEEESPIVSSFNDHIRPLLDAIDKLRHLRITEQGIQLPTIVVVGDQSSGKSSVLESLAGISLPRGQGICTRVPLIMRLQNKASGGTELYLEFHEKILASDEENIAEAIRIATDEIAGNGKGISKTPLTLVVKKNGVPDLTMVDLPGITRVAVAGQPENIYEQISEIIMDYIRPEESIILNVLSASVDFPTCESIRMSQQVDKSGKRTLAVVTKCDRSPDGLLEKVSTDAVNIGLGYVCVRNRISNESYEEARAEEAALFKTHPLLCDIDKCIVGIPVLAQKLVKIQASIITKRLPEIVKKINQKLGDNLEELNRMPKNLSSIAEAMTAFMQILGSSKESLTKILLRGEFDEYPEDANMHCTARLVGMLNKYSDELRSVGADKAAADDFLMDEINALEETKGIGLPNFLPRSAFYTLLKGRMNSVSSVPTDFVSKVWMYIEGVIVSVIVPNSENYPSLQSAIRRAVLNLFSKVRERSVTHVMETIQMEKVTDYTCNPEYMSEWTVLMTQADGFISQVKRYELDNSEGSKATLPAFGEIDIKHLVNHQHVLRDAFDLKMRFTAYWKIVLKRMVDCMAQHIVYNVNKLLKQEIEQEIVEELMGAPDSGGVARMLEESPAVARKRERLNQSVMLLKQSKNVVANIMDRISYSED</sequence>